<dbReference type="Gene3D" id="3.60.40.10">
    <property type="entry name" value="PPM-type phosphatase domain"/>
    <property type="match status" value="1"/>
</dbReference>
<dbReference type="GO" id="GO:0004741">
    <property type="term" value="F:[pyruvate dehydrogenase (acetyl-transferring)]-phosphatase activity"/>
    <property type="evidence" value="ECO:0007669"/>
    <property type="project" value="TreeGrafter"/>
</dbReference>
<dbReference type="SUPFAM" id="SSF81606">
    <property type="entry name" value="PP2C-like"/>
    <property type="match status" value="1"/>
</dbReference>
<dbReference type="GO" id="GO:0005739">
    <property type="term" value="C:mitochondrion"/>
    <property type="evidence" value="ECO:0007669"/>
    <property type="project" value="TreeGrafter"/>
</dbReference>
<dbReference type="STRING" id="77044.A0A1W2TXH9"/>
<dbReference type="InterPro" id="IPR001932">
    <property type="entry name" value="PPM-type_phosphatase-like_dom"/>
</dbReference>
<dbReference type="PANTHER" id="PTHR13832:SF792">
    <property type="entry name" value="GM14286P"/>
    <property type="match status" value="1"/>
</dbReference>
<dbReference type="InterPro" id="IPR036457">
    <property type="entry name" value="PPM-type-like_dom_sf"/>
</dbReference>
<keyword evidence="4" id="KW-1185">Reference proteome</keyword>
<dbReference type="Pfam" id="PF00481">
    <property type="entry name" value="PP2C"/>
    <property type="match status" value="1"/>
</dbReference>
<feature type="region of interest" description="Disordered" evidence="1">
    <location>
        <begin position="15"/>
        <end position="46"/>
    </location>
</feature>
<dbReference type="EMBL" id="DF977567">
    <property type="protein sequence ID" value="GAP93432.2"/>
    <property type="molecule type" value="Genomic_DNA"/>
</dbReference>
<reference evidence="3" key="1">
    <citation type="submission" date="2016-03" db="EMBL/GenBank/DDBJ databases">
        <title>Draft genome sequence of Rosellinia necatrix.</title>
        <authorList>
            <person name="Kanematsu S."/>
        </authorList>
    </citation>
    <scope>NUCLEOTIDE SEQUENCE [LARGE SCALE GENOMIC DNA]</scope>
    <source>
        <strain evidence="3">W97</strain>
    </source>
</reference>
<feature type="domain" description="PPM-type phosphatase" evidence="2">
    <location>
        <begin position="128"/>
        <end position="493"/>
    </location>
</feature>
<dbReference type="AlphaFoldDB" id="A0A1W2TXH9"/>
<evidence type="ECO:0000313" key="4">
    <source>
        <dbReference type="Proteomes" id="UP000054516"/>
    </source>
</evidence>
<sequence length="530" mass="57620">MYSRHILPKTGASRVTGTRVFHPLTPPRSIPRSQGRPFSSWQDPPPTSSYGRTARYIAFGGVPAAALLYYWWRAGPPPRDRVPHLDAPPTARLAAPLGPSRAQVTDMLLKDAYSVQVRGVPGVVRYDGAGLATSSPRRGRWTHGSFDSPRGDGGRWMAWGLFDGARGWQAAELLSRRLVPFVRHALNQVAVAGDDGTAAIDDGTATFDEAAAFDGTMPDSLDEPMSDGRVQRAVRDAFVGLDDAIMGAGLGVGLDENTAEEPLQDKLKRLEPCYTGSCALLSLYDPAARKLHVACAGNSRAVLAQLGPDHRWHASLLSADPADADPEEGARRRAEAHPGEEWLVKNGRVVTPEPPRAFGDGRWKWPMDAQLGLMRRFAGPQPAEPRSASAFRTPPYVTADPVVTSTEIDPGRPSFLIMASDGLWRLLTCERAVELVAAWVEAPPARARADRAAPDPEYAPLVDVKGLAQSLRWDPRRRTTVRDDNAAAHLVRNALGGNHHESVAALLAFDTPLCQFLRRDMAVQVVFFNS</sequence>
<dbReference type="PROSITE" id="PS51746">
    <property type="entry name" value="PPM_2"/>
    <property type="match status" value="1"/>
</dbReference>
<name>A0A1W2TXH9_ROSNE</name>
<gene>
    <name evidence="3" type="ORF">SAMD00023353_12200140</name>
</gene>
<dbReference type="SMART" id="SM00332">
    <property type="entry name" value="PP2Cc"/>
    <property type="match status" value="1"/>
</dbReference>
<dbReference type="OrthoDB" id="420076at2759"/>
<evidence type="ECO:0000259" key="2">
    <source>
        <dbReference type="PROSITE" id="PS51746"/>
    </source>
</evidence>
<dbReference type="Proteomes" id="UP000054516">
    <property type="component" value="Unassembled WGS sequence"/>
</dbReference>
<organism evidence="3">
    <name type="scientific">Rosellinia necatrix</name>
    <name type="common">White root-rot fungus</name>
    <dbReference type="NCBI Taxonomy" id="77044"/>
    <lineage>
        <taxon>Eukaryota</taxon>
        <taxon>Fungi</taxon>
        <taxon>Dikarya</taxon>
        <taxon>Ascomycota</taxon>
        <taxon>Pezizomycotina</taxon>
        <taxon>Sordariomycetes</taxon>
        <taxon>Xylariomycetidae</taxon>
        <taxon>Xylariales</taxon>
        <taxon>Xylariaceae</taxon>
        <taxon>Rosellinia</taxon>
    </lineage>
</organism>
<evidence type="ECO:0000313" key="3">
    <source>
        <dbReference type="EMBL" id="GAP93432.2"/>
    </source>
</evidence>
<dbReference type="CDD" id="cd00143">
    <property type="entry name" value="PP2Cc"/>
    <property type="match status" value="1"/>
</dbReference>
<dbReference type="PANTHER" id="PTHR13832">
    <property type="entry name" value="PROTEIN PHOSPHATASE 2C"/>
    <property type="match status" value="1"/>
</dbReference>
<protein>
    <recommendedName>
        <fullName evidence="2">PPM-type phosphatase domain-containing protein</fullName>
    </recommendedName>
</protein>
<accession>A0A1W2TXH9</accession>
<proteinExistence type="predicted"/>
<dbReference type="InterPro" id="IPR015655">
    <property type="entry name" value="PP2C"/>
</dbReference>
<evidence type="ECO:0000256" key="1">
    <source>
        <dbReference type="SAM" id="MobiDB-lite"/>
    </source>
</evidence>